<evidence type="ECO:0000313" key="2">
    <source>
        <dbReference type="EMBL" id="GAW04159.1"/>
    </source>
</evidence>
<reference evidence="2 3" key="2">
    <citation type="submission" date="2017-02" db="EMBL/GenBank/DDBJ databases">
        <title>A genome survey and senescence transcriptome analysis in Lentinula edodes.</title>
        <authorList>
            <person name="Sakamoto Y."/>
            <person name="Nakade K."/>
            <person name="Sato S."/>
            <person name="Yoshida Y."/>
            <person name="Miyazaki K."/>
            <person name="Natsume S."/>
            <person name="Konno N."/>
        </authorList>
    </citation>
    <scope>NUCLEOTIDE SEQUENCE [LARGE SCALE GENOMIC DNA]</scope>
    <source>
        <strain evidence="2 3">NBRC 111202</strain>
    </source>
</reference>
<feature type="signal peptide" evidence="1">
    <location>
        <begin position="1"/>
        <end position="22"/>
    </location>
</feature>
<feature type="chain" id="PRO_5010293758" evidence="1">
    <location>
        <begin position="23"/>
        <end position="100"/>
    </location>
</feature>
<evidence type="ECO:0000256" key="1">
    <source>
        <dbReference type="SAM" id="SignalP"/>
    </source>
</evidence>
<gene>
    <name evidence="2" type="ORF">LENED_005933</name>
</gene>
<keyword evidence="1" id="KW-0732">Signal</keyword>
<proteinExistence type="predicted"/>
<evidence type="ECO:0000313" key="3">
    <source>
        <dbReference type="Proteomes" id="UP000188533"/>
    </source>
</evidence>
<dbReference type="Proteomes" id="UP000188533">
    <property type="component" value="Unassembled WGS sequence"/>
</dbReference>
<keyword evidence="3" id="KW-1185">Reference proteome</keyword>
<protein>
    <submittedName>
        <fullName evidence="2">Uncharacterized protein</fullName>
    </submittedName>
</protein>
<accession>A0A1Q3EAJ4</accession>
<sequence>MRLTATILFLSILVTLESLVGAVAIHNREVYKRAPRAEYEIDAYRDIYCANRFTHPITLHRNLRLEFSRIRTEVENVVSKVAAVLIFDVLYIEYGLNIRG</sequence>
<reference evidence="2 3" key="1">
    <citation type="submission" date="2016-08" db="EMBL/GenBank/DDBJ databases">
        <authorList>
            <consortium name="Lentinula edodes genome sequencing consortium"/>
            <person name="Sakamoto Y."/>
            <person name="Nakade K."/>
            <person name="Sato S."/>
            <person name="Yoshida Y."/>
            <person name="Miyazaki K."/>
            <person name="Natsume S."/>
            <person name="Konno N."/>
        </authorList>
    </citation>
    <scope>NUCLEOTIDE SEQUENCE [LARGE SCALE GENOMIC DNA]</scope>
    <source>
        <strain evidence="2 3">NBRC 111202</strain>
    </source>
</reference>
<name>A0A1Q3EAJ4_LENED</name>
<dbReference type="EMBL" id="BDGU01000181">
    <property type="protein sequence ID" value="GAW04159.1"/>
    <property type="molecule type" value="Genomic_DNA"/>
</dbReference>
<comment type="caution">
    <text evidence="2">The sequence shown here is derived from an EMBL/GenBank/DDBJ whole genome shotgun (WGS) entry which is preliminary data.</text>
</comment>
<dbReference type="AlphaFoldDB" id="A0A1Q3EAJ4"/>
<organism evidence="2 3">
    <name type="scientific">Lentinula edodes</name>
    <name type="common">Shiitake mushroom</name>
    <name type="synonym">Lentinus edodes</name>
    <dbReference type="NCBI Taxonomy" id="5353"/>
    <lineage>
        <taxon>Eukaryota</taxon>
        <taxon>Fungi</taxon>
        <taxon>Dikarya</taxon>
        <taxon>Basidiomycota</taxon>
        <taxon>Agaricomycotina</taxon>
        <taxon>Agaricomycetes</taxon>
        <taxon>Agaricomycetidae</taxon>
        <taxon>Agaricales</taxon>
        <taxon>Marasmiineae</taxon>
        <taxon>Omphalotaceae</taxon>
        <taxon>Lentinula</taxon>
    </lineage>
</organism>